<reference evidence="2" key="1">
    <citation type="journal article" date="2017" name="Gigascience">
        <title>The genome draft of coconut (Cocos nucifera).</title>
        <authorList>
            <person name="Xiao Y."/>
            <person name="Xu P."/>
            <person name="Fan H."/>
            <person name="Baudouin L."/>
            <person name="Xia W."/>
            <person name="Bocs S."/>
            <person name="Xu J."/>
            <person name="Li Q."/>
            <person name="Guo A."/>
            <person name="Zhou L."/>
            <person name="Li J."/>
            <person name="Wu Y."/>
            <person name="Ma Z."/>
            <person name="Armero A."/>
            <person name="Issali A.E."/>
            <person name="Liu N."/>
            <person name="Peng M."/>
            <person name="Yang Y."/>
        </authorList>
    </citation>
    <scope>NUCLEOTIDE SEQUENCE</scope>
    <source>
        <tissue evidence="2">Spear leaf of Hainan Tall coconut</tissue>
    </source>
</reference>
<organism evidence="2 3">
    <name type="scientific">Cocos nucifera</name>
    <name type="common">Coconut palm</name>
    <dbReference type="NCBI Taxonomy" id="13894"/>
    <lineage>
        <taxon>Eukaryota</taxon>
        <taxon>Viridiplantae</taxon>
        <taxon>Streptophyta</taxon>
        <taxon>Embryophyta</taxon>
        <taxon>Tracheophyta</taxon>
        <taxon>Spermatophyta</taxon>
        <taxon>Magnoliopsida</taxon>
        <taxon>Liliopsida</taxon>
        <taxon>Arecaceae</taxon>
        <taxon>Arecoideae</taxon>
        <taxon>Cocoseae</taxon>
        <taxon>Attaleinae</taxon>
        <taxon>Cocos</taxon>
    </lineage>
</organism>
<sequence length="223" mass="23966">MYRTLTLPSKINGTPPPPPQQKTRFYVRATSWAFSWIPCPTSLASCPTRSTASAIRRFAGSMPSGLRRRQPLTLLTAHDNATSAVIPNAPDATNPVTASPIAIAAGTSTGLKSTNSGVAMASPMTVPVRAMPEKARRMPPMGRRVTTTRTWETEGPFSGRNILMRSTAAGGGGRYWLSYSVMTAIASRFARFRLVGIWGHSGSSGRANLGFTGRKKRDTCECC</sequence>
<proteinExistence type="predicted"/>
<keyword evidence="3" id="KW-1185">Reference proteome</keyword>
<dbReference type="Proteomes" id="UP000797356">
    <property type="component" value="Chromosome 13"/>
</dbReference>
<gene>
    <name evidence="2" type="ORF">COCNU_13G000500</name>
</gene>
<evidence type="ECO:0000256" key="1">
    <source>
        <dbReference type="SAM" id="MobiDB-lite"/>
    </source>
</evidence>
<name>A0A8K0ISE3_COCNU</name>
<dbReference type="AlphaFoldDB" id="A0A8K0ISE3"/>
<dbReference type="EMBL" id="CM017884">
    <property type="protein sequence ID" value="KAG1366260.1"/>
    <property type="molecule type" value="Genomic_DNA"/>
</dbReference>
<protein>
    <submittedName>
        <fullName evidence="2">Uncharacterized protein</fullName>
    </submittedName>
</protein>
<feature type="compositionally biased region" description="Polar residues" evidence="1">
    <location>
        <begin position="1"/>
        <end position="12"/>
    </location>
</feature>
<evidence type="ECO:0000313" key="2">
    <source>
        <dbReference type="EMBL" id="KAG1366260.1"/>
    </source>
</evidence>
<reference evidence="2" key="2">
    <citation type="submission" date="2019-07" db="EMBL/GenBank/DDBJ databases">
        <authorList>
            <person name="Yang Y."/>
            <person name="Bocs S."/>
            <person name="Baudouin L."/>
        </authorList>
    </citation>
    <scope>NUCLEOTIDE SEQUENCE</scope>
    <source>
        <tissue evidence="2">Spear leaf of Hainan Tall coconut</tissue>
    </source>
</reference>
<feature type="region of interest" description="Disordered" evidence="1">
    <location>
        <begin position="1"/>
        <end position="21"/>
    </location>
</feature>
<accession>A0A8K0ISE3</accession>
<evidence type="ECO:0000313" key="3">
    <source>
        <dbReference type="Proteomes" id="UP000797356"/>
    </source>
</evidence>
<comment type="caution">
    <text evidence="2">The sequence shown here is derived from an EMBL/GenBank/DDBJ whole genome shotgun (WGS) entry which is preliminary data.</text>
</comment>